<evidence type="ECO:0000313" key="4">
    <source>
        <dbReference type="EMBL" id="ELU05722.1"/>
    </source>
</evidence>
<evidence type="ECO:0000256" key="1">
    <source>
        <dbReference type="PROSITE-ProRule" id="PRU00984"/>
    </source>
</evidence>
<dbReference type="EnsemblMetazoa" id="CapteT97079">
    <property type="protein sequence ID" value="CapteP97079"/>
    <property type="gene ID" value="CapteG97079"/>
</dbReference>
<evidence type="ECO:0000313" key="6">
    <source>
        <dbReference type="Proteomes" id="UP000014760"/>
    </source>
</evidence>
<feature type="region of interest" description="Disordered" evidence="2">
    <location>
        <begin position="347"/>
        <end position="369"/>
    </location>
</feature>
<accession>R7UP59</accession>
<comment type="similarity">
    <text evidence="1">Belongs to the DOCK family.</text>
</comment>
<gene>
    <name evidence="4" type="ORF">CAPTEDRAFT_97079</name>
</gene>
<dbReference type="GO" id="GO:0007264">
    <property type="term" value="P:small GTPase-mediated signal transduction"/>
    <property type="evidence" value="ECO:0007669"/>
    <property type="project" value="InterPro"/>
</dbReference>
<dbReference type="OrthoDB" id="18896at2759"/>
<dbReference type="PROSITE" id="PS51651">
    <property type="entry name" value="DOCKER"/>
    <property type="match status" value="1"/>
</dbReference>
<dbReference type="EMBL" id="AMQN01007767">
    <property type="status" value="NOT_ANNOTATED_CDS"/>
    <property type="molecule type" value="Genomic_DNA"/>
</dbReference>
<dbReference type="EMBL" id="KB301320">
    <property type="protein sequence ID" value="ELU05722.1"/>
    <property type="molecule type" value="Genomic_DNA"/>
</dbReference>
<name>R7UP59_CAPTE</name>
<dbReference type="Gene3D" id="1.25.40.410">
    <property type="match status" value="1"/>
</dbReference>
<proteinExistence type="inferred from homology"/>
<dbReference type="Proteomes" id="UP000014760">
    <property type="component" value="Unassembled WGS sequence"/>
</dbReference>
<dbReference type="InterPro" id="IPR046773">
    <property type="entry name" value="DOCKER_Lobe_C"/>
</dbReference>
<protein>
    <recommendedName>
        <fullName evidence="3">DOCKER domain-containing protein</fullName>
    </recommendedName>
</protein>
<organism evidence="4">
    <name type="scientific">Capitella teleta</name>
    <name type="common">Polychaete worm</name>
    <dbReference type="NCBI Taxonomy" id="283909"/>
    <lineage>
        <taxon>Eukaryota</taxon>
        <taxon>Metazoa</taxon>
        <taxon>Spiralia</taxon>
        <taxon>Lophotrochozoa</taxon>
        <taxon>Annelida</taxon>
        <taxon>Polychaeta</taxon>
        <taxon>Sedentaria</taxon>
        <taxon>Scolecida</taxon>
        <taxon>Capitellidae</taxon>
        <taxon>Capitella</taxon>
    </lineage>
</organism>
<dbReference type="InterPro" id="IPR043161">
    <property type="entry name" value="DOCK_C_lobe_A"/>
</dbReference>
<evidence type="ECO:0000313" key="5">
    <source>
        <dbReference type="EnsemblMetazoa" id="CapteP97079"/>
    </source>
</evidence>
<evidence type="ECO:0000256" key="2">
    <source>
        <dbReference type="SAM" id="MobiDB-lite"/>
    </source>
</evidence>
<dbReference type="GO" id="GO:0031267">
    <property type="term" value="F:small GTPase binding"/>
    <property type="evidence" value="ECO:0007669"/>
    <property type="project" value="TreeGrafter"/>
</dbReference>
<dbReference type="STRING" id="283909.R7UP59"/>
<dbReference type="InterPro" id="IPR026791">
    <property type="entry name" value="DOCK"/>
</dbReference>
<sequence>MDDGKVSHHNACNGCSLNCLPQSWEYGIPLCKELASVYEKRIAFDKLSKLLQMQSQYYVNILNETRPNPEYFKVGFFGQGFPPFLRNKEFVYRGRPLEKISSFQKRLLEEFDQSKCVSGAAPVDDALRQHPGQFLQLCPLRPVPSLDPAMSTPDVPNAVRNFYLVNEVDTFQSDRPFHDGVKDPQNDFRSLHVDRTTVRIAQKLPGVLKWFEVTECSHKILTPIEVAIDAMGRVNQKLQNLILRFSSPDAESSLNPMTMRLNSVMDAAVNGGIVKYERAFFAGNPDDMAQEYRQHVSTLREVFLDQVRILGSALALHKRLIPKEFNALHEHLETMYARLKRGIKETVSSSGKLHNQPLPPSLSDRVLRI</sequence>
<keyword evidence="6" id="KW-1185">Reference proteome</keyword>
<reference evidence="5" key="3">
    <citation type="submission" date="2015-06" db="UniProtKB">
        <authorList>
            <consortium name="EnsemblMetazoa"/>
        </authorList>
    </citation>
    <scope>IDENTIFICATION</scope>
</reference>
<dbReference type="Pfam" id="PF20421">
    <property type="entry name" value="DHR-2_Lobe_C"/>
    <property type="match status" value="1"/>
</dbReference>
<dbReference type="InterPro" id="IPR027357">
    <property type="entry name" value="DOCKER_dom"/>
</dbReference>
<dbReference type="PANTHER" id="PTHR45653">
    <property type="entry name" value="DEDICATOR OF CYTOKINESIS"/>
    <property type="match status" value="1"/>
</dbReference>
<reference evidence="4 6" key="2">
    <citation type="journal article" date="2013" name="Nature">
        <title>Insights into bilaterian evolution from three spiralian genomes.</title>
        <authorList>
            <person name="Simakov O."/>
            <person name="Marletaz F."/>
            <person name="Cho S.J."/>
            <person name="Edsinger-Gonzales E."/>
            <person name="Havlak P."/>
            <person name="Hellsten U."/>
            <person name="Kuo D.H."/>
            <person name="Larsson T."/>
            <person name="Lv J."/>
            <person name="Arendt D."/>
            <person name="Savage R."/>
            <person name="Osoegawa K."/>
            <person name="de Jong P."/>
            <person name="Grimwood J."/>
            <person name="Chapman J.A."/>
            <person name="Shapiro H."/>
            <person name="Aerts A."/>
            <person name="Otillar R.P."/>
            <person name="Terry A.Y."/>
            <person name="Boore J.L."/>
            <person name="Grigoriev I.V."/>
            <person name="Lindberg D.R."/>
            <person name="Seaver E.C."/>
            <person name="Weisblat D.A."/>
            <person name="Putnam N.H."/>
            <person name="Rokhsar D.S."/>
        </authorList>
    </citation>
    <scope>NUCLEOTIDE SEQUENCE</scope>
    <source>
        <strain evidence="4 6">I ESC-2004</strain>
    </source>
</reference>
<dbReference type="GO" id="GO:0005886">
    <property type="term" value="C:plasma membrane"/>
    <property type="evidence" value="ECO:0007669"/>
    <property type="project" value="TreeGrafter"/>
</dbReference>
<dbReference type="GO" id="GO:0005737">
    <property type="term" value="C:cytoplasm"/>
    <property type="evidence" value="ECO:0007669"/>
    <property type="project" value="TreeGrafter"/>
</dbReference>
<dbReference type="AlphaFoldDB" id="R7UP59"/>
<dbReference type="HOGENOM" id="CLU_011966_0_0_1"/>
<dbReference type="GO" id="GO:0005085">
    <property type="term" value="F:guanyl-nucleotide exchange factor activity"/>
    <property type="evidence" value="ECO:0007669"/>
    <property type="project" value="InterPro"/>
</dbReference>
<dbReference type="Gene3D" id="1.20.58.740">
    <property type="match status" value="1"/>
</dbReference>
<dbReference type="InterPro" id="IPR043162">
    <property type="entry name" value="DOCK_C_lobe_C"/>
</dbReference>
<evidence type="ECO:0000259" key="3">
    <source>
        <dbReference type="PROSITE" id="PS51651"/>
    </source>
</evidence>
<dbReference type="PANTHER" id="PTHR45653:SF12">
    <property type="entry name" value="SPONGE, ISOFORM E"/>
    <property type="match status" value="1"/>
</dbReference>
<reference evidence="6" key="1">
    <citation type="submission" date="2012-12" db="EMBL/GenBank/DDBJ databases">
        <authorList>
            <person name="Hellsten U."/>
            <person name="Grimwood J."/>
            <person name="Chapman J.A."/>
            <person name="Shapiro H."/>
            <person name="Aerts A."/>
            <person name="Otillar R.P."/>
            <person name="Terry A.Y."/>
            <person name="Boore J.L."/>
            <person name="Simakov O."/>
            <person name="Marletaz F."/>
            <person name="Cho S.-J."/>
            <person name="Edsinger-Gonzales E."/>
            <person name="Havlak P."/>
            <person name="Kuo D.-H."/>
            <person name="Larsson T."/>
            <person name="Lv J."/>
            <person name="Arendt D."/>
            <person name="Savage R."/>
            <person name="Osoegawa K."/>
            <person name="de Jong P."/>
            <person name="Lindberg D.R."/>
            <person name="Seaver E.C."/>
            <person name="Weisblat D.A."/>
            <person name="Putnam N.H."/>
            <person name="Grigoriev I.V."/>
            <person name="Rokhsar D.S."/>
        </authorList>
    </citation>
    <scope>NUCLEOTIDE SEQUENCE</scope>
    <source>
        <strain evidence="6">I ESC-2004</strain>
    </source>
</reference>
<feature type="domain" description="DOCKER" evidence="3">
    <location>
        <begin position="1"/>
        <end position="352"/>
    </location>
</feature>
<dbReference type="OMA" id="SELCAIM"/>